<comment type="caution">
    <text evidence="1">The sequence shown here is derived from an EMBL/GenBank/DDBJ whole genome shotgun (WGS) entry which is preliminary data.</text>
</comment>
<keyword evidence="2" id="KW-1185">Reference proteome</keyword>
<dbReference type="AlphaFoldDB" id="A0A7Y0LEE0"/>
<dbReference type="Proteomes" id="UP000568664">
    <property type="component" value="Unassembled WGS sequence"/>
</dbReference>
<dbReference type="EMBL" id="JABBXH010000004">
    <property type="protein sequence ID" value="NMP32708.1"/>
    <property type="molecule type" value="Genomic_DNA"/>
</dbReference>
<organism evidence="1 2">
    <name type="scientific">Thalassotalea algicola</name>
    <dbReference type="NCBI Taxonomy" id="2716224"/>
    <lineage>
        <taxon>Bacteria</taxon>
        <taxon>Pseudomonadati</taxon>
        <taxon>Pseudomonadota</taxon>
        <taxon>Gammaproteobacteria</taxon>
        <taxon>Alteromonadales</taxon>
        <taxon>Colwelliaceae</taxon>
        <taxon>Thalassotalea</taxon>
    </lineage>
</organism>
<evidence type="ECO:0000313" key="1">
    <source>
        <dbReference type="EMBL" id="NMP32708.1"/>
    </source>
</evidence>
<proteinExistence type="predicted"/>
<gene>
    <name evidence="1" type="ORF">HII17_14190</name>
</gene>
<accession>A0A7Y0LEE0</accession>
<reference evidence="1 2" key="1">
    <citation type="submission" date="2020-04" db="EMBL/GenBank/DDBJ databases">
        <title>Thalassotalea sp. M1531, isolated from the surface of marine red alga.</title>
        <authorList>
            <person name="Pang L."/>
            <person name="Lu D.-C."/>
        </authorList>
    </citation>
    <scope>NUCLEOTIDE SEQUENCE [LARGE SCALE GENOMIC DNA]</scope>
    <source>
        <strain evidence="1 2">M1531</strain>
    </source>
</reference>
<name>A0A7Y0LEE0_9GAMM</name>
<protein>
    <submittedName>
        <fullName evidence="1">Uncharacterized protein</fullName>
    </submittedName>
</protein>
<sequence length="99" mass="11336">MAHEQIKQSVREQGFDVWYRVDYLDNETLGSPEVMSVIGKNYKWCGPYNNCQQLTVCCSSTIQVGMMRKLSEQIGLPINLFTDVAQTKDFISEKGWGNH</sequence>
<evidence type="ECO:0000313" key="2">
    <source>
        <dbReference type="Proteomes" id="UP000568664"/>
    </source>
</evidence>